<reference evidence="2 3" key="1">
    <citation type="journal article" date="2014" name="Mol. Biol. Evol.">
        <title>Massive expansion of Ubiquitination-related gene families within the Chlamydiae.</title>
        <authorList>
            <person name="Domman D."/>
            <person name="Collingro A."/>
            <person name="Lagkouvardos I."/>
            <person name="Gehre L."/>
            <person name="Weinmaier T."/>
            <person name="Rattei T."/>
            <person name="Subtil A."/>
            <person name="Horn M."/>
        </authorList>
    </citation>
    <scope>NUCLEOTIDE SEQUENCE [LARGE SCALE GENOMIC DNA]</scope>
    <source>
        <strain evidence="2 3">EI2</strain>
    </source>
</reference>
<evidence type="ECO:0000259" key="1">
    <source>
        <dbReference type="Pfam" id="PF13338"/>
    </source>
</evidence>
<organism evidence="2 3">
    <name type="scientific">Candidatus Protochlamydia amoebophila</name>
    <dbReference type="NCBI Taxonomy" id="362787"/>
    <lineage>
        <taxon>Bacteria</taxon>
        <taxon>Pseudomonadati</taxon>
        <taxon>Chlamydiota</taxon>
        <taxon>Chlamydiia</taxon>
        <taxon>Parachlamydiales</taxon>
        <taxon>Parachlamydiaceae</taxon>
        <taxon>Candidatus Protochlamydia</taxon>
    </lineage>
</organism>
<dbReference type="Proteomes" id="UP000031465">
    <property type="component" value="Unassembled WGS sequence"/>
</dbReference>
<gene>
    <name evidence="2" type="ORF">DB44_FF00280</name>
</gene>
<dbReference type="EMBL" id="JSAN01000128">
    <property type="protein sequence ID" value="KIC70947.1"/>
    <property type="molecule type" value="Genomic_DNA"/>
</dbReference>
<accession>A0A0C1JUH9</accession>
<dbReference type="InterPro" id="IPR025159">
    <property type="entry name" value="AbiEi_N"/>
</dbReference>
<proteinExistence type="predicted"/>
<protein>
    <recommendedName>
        <fullName evidence="1">AbiEi antitoxin N-terminal domain-containing protein</fullName>
    </recommendedName>
</protein>
<dbReference type="PATRIC" id="fig|362787.3.peg.1881"/>
<dbReference type="Pfam" id="PF13338">
    <property type="entry name" value="AbiEi_4"/>
    <property type="match status" value="1"/>
</dbReference>
<feature type="domain" description="AbiEi antitoxin N-terminal" evidence="1">
    <location>
        <begin position="20"/>
        <end position="67"/>
    </location>
</feature>
<name>A0A0C1JUH9_9BACT</name>
<dbReference type="AlphaFoldDB" id="A0A0C1JUH9"/>
<comment type="caution">
    <text evidence="2">The sequence shown here is derived from an EMBL/GenBank/DDBJ whole genome shotgun (WGS) entry which is preliminary data.</text>
</comment>
<evidence type="ECO:0000313" key="2">
    <source>
        <dbReference type="EMBL" id="KIC70947.1"/>
    </source>
</evidence>
<sequence>MSLCIKPLNIRGYMKTPEAELFEIAESQQGYFTFQQAIIAGFSDKNHAYHVKVGNWVKVFRGIYRLAKYPVGEREELVLWYLWSRNRLSVPQGVYSHYTALDLYELSDNMPTKLHMTVPLGFRRIAKIPEILILHRVKLQPDEIVMKQGYKVTTPLRALIDVIEAGMLAEDLLVQAVQDAKKKGLITKHIIEANQRYPAKVIAKLLKMMEAAHE</sequence>
<evidence type="ECO:0000313" key="3">
    <source>
        <dbReference type="Proteomes" id="UP000031465"/>
    </source>
</evidence>